<evidence type="ECO:0000313" key="1">
    <source>
        <dbReference type="EMBL" id="MBB4910370.1"/>
    </source>
</evidence>
<evidence type="ECO:0000313" key="2">
    <source>
        <dbReference type="Proteomes" id="UP000520767"/>
    </source>
</evidence>
<comment type="caution">
    <text evidence="1">The sequence shown here is derived from an EMBL/GenBank/DDBJ whole genome shotgun (WGS) entry which is preliminary data.</text>
</comment>
<dbReference type="RefSeq" id="WP_184814426.1">
    <property type="nucleotide sequence ID" value="NZ_JACHJQ010000007.1"/>
</dbReference>
<sequence length="119" mass="13161">MNWMWIVGAAVLVVVPPALVLGRRRKAEARAKQHIADLVDRQRALRDEAHEALDAYRAARGNEADLARARLLRVPDEADANAWALTTAGASEQQVATARRVADEIRMFLTTAISLDPYC</sequence>
<accession>A0A7W7QB31</accession>
<proteinExistence type="predicted"/>
<gene>
    <name evidence="1" type="ORF">FHR82_006628</name>
</gene>
<organism evidence="1 2">
    <name type="scientific">Actinophytocola algeriensis</name>
    <dbReference type="NCBI Taxonomy" id="1768010"/>
    <lineage>
        <taxon>Bacteria</taxon>
        <taxon>Bacillati</taxon>
        <taxon>Actinomycetota</taxon>
        <taxon>Actinomycetes</taxon>
        <taxon>Pseudonocardiales</taxon>
        <taxon>Pseudonocardiaceae</taxon>
    </lineage>
</organism>
<dbReference type="EMBL" id="JACHJQ010000007">
    <property type="protein sequence ID" value="MBB4910370.1"/>
    <property type="molecule type" value="Genomic_DNA"/>
</dbReference>
<keyword evidence="2" id="KW-1185">Reference proteome</keyword>
<dbReference type="AlphaFoldDB" id="A0A7W7QB31"/>
<protein>
    <submittedName>
        <fullName evidence="1">Uncharacterized protein</fullName>
    </submittedName>
</protein>
<dbReference type="Proteomes" id="UP000520767">
    <property type="component" value="Unassembled WGS sequence"/>
</dbReference>
<name>A0A7W7QB31_9PSEU</name>
<reference evidence="1 2" key="1">
    <citation type="submission" date="2020-08" db="EMBL/GenBank/DDBJ databases">
        <title>Genomic Encyclopedia of Type Strains, Phase III (KMG-III): the genomes of soil and plant-associated and newly described type strains.</title>
        <authorList>
            <person name="Whitman W."/>
        </authorList>
    </citation>
    <scope>NUCLEOTIDE SEQUENCE [LARGE SCALE GENOMIC DNA]</scope>
    <source>
        <strain evidence="1 2">CECT 8960</strain>
    </source>
</reference>